<reference evidence="2 3" key="1">
    <citation type="journal article" date="2013" name="ISME J.">
        <title>By their genes ye shall know them: genomic signatures of predatory bacteria.</title>
        <authorList>
            <person name="Pasternak Z."/>
            <person name="Pietrokovski S."/>
            <person name="Rotem O."/>
            <person name="Gophna U."/>
            <person name="Lurie-Weinberger M.N."/>
            <person name="Jurkevitch E."/>
        </authorList>
    </citation>
    <scope>NUCLEOTIDE SEQUENCE [LARGE SCALE GENOMIC DNA]</scope>
    <source>
        <strain evidence="2 3">JSS</strain>
    </source>
</reference>
<dbReference type="HOGENOM" id="CLU_1764440_0_0_7"/>
<dbReference type="OrthoDB" id="5296214at2"/>
<dbReference type="RefSeq" id="WP_015470990.1">
    <property type="nucleotide sequence ID" value="NC_020813.1"/>
</dbReference>
<evidence type="ECO:0008006" key="4">
    <source>
        <dbReference type="Google" id="ProtNLM"/>
    </source>
</evidence>
<evidence type="ECO:0000256" key="1">
    <source>
        <dbReference type="SAM" id="SignalP"/>
    </source>
</evidence>
<dbReference type="AlphaFoldDB" id="M4VDF7"/>
<keyword evidence="1" id="KW-0732">Signal</keyword>
<feature type="signal peptide" evidence="1">
    <location>
        <begin position="1"/>
        <end position="22"/>
    </location>
</feature>
<proteinExistence type="predicted"/>
<dbReference type="eggNOG" id="COG5492">
    <property type="taxonomic scope" value="Bacteria"/>
</dbReference>
<evidence type="ECO:0000313" key="2">
    <source>
        <dbReference type="EMBL" id="AGH96500.1"/>
    </source>
</evidence>
<keyword evidence="3" id="KW-1185">Reference proteome</keyword>
<dbReference type="SUPFAM" id="SSF49265">
    <property type="entry name" value="Fibronectin type III"/>
    <property type="match status" value="1"/>
</dbReference>
<dbReference type="InterPro" id="IPR003961">
    <property type="entry name" value="FN3_dom"/>
</dbReference>
<dbReference type="Gene3D" id="2.60.40.10">
    <property type="entry name" value="Immunoglobulins"/>
    <property type="match status" value="1"/>
</dbReference>
<dbReference type="CDD" id="cd00063">
    <property type="entry name" value="FN3"/>
    <property type="match status" value="1"/>
</dbReference>
<evidence type="ECO:0000313" key="3">
    <source>
        <dbReference type="Proteomes" id="UP000012040"/>
    </source>
</evidence>
<dbReference type="KEGG" id="bex:A11Q_2284"/>
<protein>
    <recommendedName>
        <fullName evidence="4">Fibronectin type-III domain-containing protein</fullName>
    </recommendedName>
</protein>
<dbReference type="PATRIC" id="fig|1184267.3.peg.2314"/>
<dbReference type="InterPro" id="IPR036116">
    <property type="entry name" value="FN3_sf"/>
</dbReference>
<gene>
    <name evidence="2" type="ORF">A11Q_2284</name>
</gene>
<name>M4VDF7_9BACT</name>
<dbReference type="EMBL" id="CP003537">
    <property type="protein sequence ID" value="AGH96500.1"/>
    <property type="molecule type" value="Genomic_DNA"/>
</dbReference>
<dbReference type="Proteomes" id="UP000012040">
    <property type="component" value="Chromosome"/>
</dbReference>
<dbReference type="InterPro" id="IPR013783">
    <property type="entry name" value="Ig-like_fold"/>
</dbReference>
<dbReference type="STRING" id="1184267.A11Q_2284"/>
<accession>M4VDF7</accession>
<organism evidence="2 3">
    <name type="scientific">Pseudobdellovibrio exovorus JSS</name>
    <dbReference type="NCBI Taxonomy" id="1184267"/>
    <lineage>
        <taxon>Bacteria</taxon>
        <taxon>Pseudomonadati</taxon>
        <taxon>Bdellovibrionota</taxon>
        <taxon>Bdellovibrionia</taxon>
        <taxon>Bdellovibrionales</taxon>
        <taxon>Pseudobdellovibrionaceae</taxon>
        <taxon>Pseudobdellovibrio</taxon>
    </lineage>
</organism>
<feature type="chain" id="PRO_5004060218" description="Fibronectin type-III domain-containing protein" evidence="1">
    <location>
        <begin position="23"/>
        <end position="171"/>
    </location>
</feature>
<sequence>MKYFIALFAFFLTLGLTTRTLAAAGPADASCKPAEGEAACADAHGGHAGHGHGDLSERMNSLFPEKQKDPEMSKVPAVVELTAPKFLSRVEGPAVLEWKEAIGANAYHLQVATDPNFKWLVINDHFVKTTSFEFTQAEAGKKYFWRVAAYNTNNESTFTKSLFSSSAFVAK</sequence>